<dbReference type="Pfam" id="PF01029">
    <property type="entry name" value="NusB"/>
    <property type="match status" value="1"/>
</dbReference>
<dbReference type="CDD" id="cd02440">
    <property type="entry name" value="AdoMet_MTases"/>
    <property type="match status" value="1"/>
</dbReference>
<protein>
    <submittedName>
        <fullName evidence="7">SAM-dependent methyltransferase</fullName>
    </submittedName>
</protein>
<dbReference type="GO" id="GO:0006355">
    <property type="term" value="P:regulation of DNA-templated transcription"/>
    <property type="evidence" value="ECO:0007669"/>
    <property type="project" value="InterPro"/>
</dbReference>
<dbReference type="InterPro" id="IPR035926">
    <property type="entry name" value="NusB-like_sf"/>
</dbReference>
<dbReference type="Proteomes" id="UP000245916">
    <property type="component" value="Unassembled WGS sequence"/>
</dbReference>
<dbReference type="PRINTS" id="PR02008">
    <property type="entry name" value="RCMTFAMILY"/>
</dbReference>
<evidence type="ECO:0000313" key="8">
    <source>
        <dbReference type="Proteomes" id="UP000245916"/>
    </source>
</evidence>
<dbReference type="OrthoDB" id="9810297at2"/>
<reference evidence="7 8" key="1">
    <citation type="submission" date="2018-05" db="EMBL/GenBank/DDBJ databases">
        <title>Genome of Sphingosinicella humi QZX222.</title>
        <authorList>
            <person name="Qiao Z."/>
            <person name="Wang G."/>
        </authorList>
    </citation>
    <scope>NUCLEOTIDE SEQUENCE [LARGE SCALE GENOMIC DNA]</scope>
    <source>
        <strain evidence="7 8">QZX222</strain>
    </source>
</reference>
<dbReference type="EMBL" id="QFFF01000001">
    <property type="protein sequence ID" value="PWG02470.1"/>
    <property type="molecule type" value="Genomic_DNA"/>
</dbReference>
<feature type="binding site" evidence="5">
    <location>
        <position position="283"/>
    </location>
    <ligand>
        <name>S-adenosyl-L-methionine</name>
        <dbReference type="ChEBI" id="CHEBI:59789"/>
    </ligand>
</feature>
<dbReference type="InterPro" id="IPR001678">
    <property type="entry name" value="MeTrfase_RsmB-F_NOP2_dom"/>
</dbReference>
<dbReference type="InterPro" id="IPR049560">
    <property type="entry name" value="MeTrfase_RsmB-F_NOP2_cat"/>
</dbReference>
<dbReference type="SUPFAM" id="SSF48013">
    <property type="entry name" value="NusB-like"/>
    <property type="match status" value="1"/>
</dbReference>
<evidence type="ECO:0000256" key="3">
    <source>
        <dbReference type="ARBA" id="ARBA00022691"/>
    </source>
</evidence>
<keyword evidence="4 5" id="KW-0694">RNA-binding</keyword>
<keyword evidence="2 5" id="KW-0808">Transferase</keyword>
<evidence type="ECO:0000259" key="6">
    <source>
        <dbReference type="PROSITE" id="PS51686"/>
    </source>
</evidence>
<dbReference type="RefSeq" id="WP_109270609.1">
    <property type="nucleotide sequence ID" value="NZ_QFFF01000001.1"/>
</dbReference>
<evidence type="ECO:0000256" key="5">
    <source>
        <dbReference type="PROSITE-ProRule" id="PRU01023"/>
    </source>
</evidence>
<dbReference type="GO" id="GO:0001510">
    <property type="term" value="P:RNA methylation"/>
    <property type="evidence" value="ECO:0007669"/>
    <property type="project" value="InterPro"/>
</dbReference>
<dbReference type="InterPro" id="IPR029063">
    <property type="entry name" value="SAM-dependent_MTases_sf"/>
</dbReference>
<name>A0A2U2J2A4_9SPHN</name>
<dbReference type="PANTHER" id="PTHR22807">
    <property type="entry name" value="NOP2 YEAST -RELATED NOL1/NOP2/FMU SUN DOMAIN-CONTAINING"/>
    <property type="match status" value="1"/>
</dbReference>
<gene>
    <name evidence="7" type="ORF">DF286_06020</name>
</gene>
<comment type="caution">
    <text evidence="7">The sequence shown here is derived from an EMBL/GenBank/DDBJ whole genome shotgun (WGS) entry which is preliminary data.</text>
</comment>
<dbReference type="InterPro" id="IPR023267">
    <property type="entry name" value="RCMT"/>
</dbReference>
<dbReference type="GO" id="GO:0008173">
    <property type="term" value="F:RNA methyltransferase activity"/>
    <property type="evidence" value="ECO:0007669"/>
    <property type="project" value="InterPro"/>
</dbReference>
<evidence type="ECO:0000256" key="4">
    <source>
        <dbReference type="ARBA" id="ARBA00022884"/>
    </source>
</evidence>
<dbReference type="GO" id="GO:0003723">
    <property type="term" value="F:RNA binding"/>
    <property type="evidence" value="ECO:0007669"/>
    <property type="project" value="UniProtKB-UniRule"/>
</dbReference>
<dbReference type="PROSITE" id="PS51686">
    <property type="entry name" value="SAM_MT_RSMB_NOP"/>
    <property type="match status" value="1"/>
</dbReference>
<dbReference type="Gene3D" id="3.40.50.150">
    <property type="entry name" value="Vaccinia Virus protein VP39"/>
    <property type="match status" value="1"/>
</dbReference>
<organism evidence="7 8">
    <name type="scientific">Allosphingosinicella humi</name>
    <dbReference type="NCBI Taxonomy" id="2068657"/>
    <lineage>
        <taxon>Bacteria</taxon>
        <taxon>Pseudomonadati</taxon>
        <taxon>Pseudomonadota</taxon>
        <taxon>Alphaproteobacteria</taxon>
        <taxon>Sphingomonadales</taxon>
        <taxon>Sphingomonadaceae</taxon>
        <taxon>Allosphingosinicella</taxon>
    </lineage>
</organism>
<keyword evidence="3 5" id="KW-0949">S-adenosyl-L-methionine</keyword>
<dbReference type="AlphaFoldDB" id="A0A2U2J2A4"/>
<proteinExistence type="inferred from homology"/>
<evidence type="ECO:0000313" key="7">
    <source>
        <dbReference type="EMBL" id="PWG02470.1"/>
    </source>
</evidence>
<feature type="binding site" evidence="5">
    <location>
        <begin position="236"/>
        <end position="242"/>
    </location>
    <ligand>
        <name>S-adenosyl-L-methionine</name>
        <dbReference type="ChEBI" id="CHEBI:59789"/>
    </ligand>
</feature>
<evidence type="ECO:0000256" key="2">
    <source>
        <dbReference type="ARBA" id="ARBA00022679"/>
    </source>
</evidence>
<dbReference type="Pfam" id="PF01189">
    <property type="entry name" value="Methyltr_RsmB-F"/>
    <property type="match status" value="1"/>
</dbReference>
<evidence type="ECO:0000256" key="1">
    <source>
        <dbReference type="ARBA" id="ARBA00022603"/>
    </source>
</evidence>
<dbReference type="SUPFAM" id="SSF53335">
    <property type="entry name" value="S-adenosyl-L-methionine-dependent methyltransferases"/>
    <property type="match status" value="1"/>
</dbReference>
<feature type="binding site" evidence="5">
    <location>
        <position position="257"/>
    </location>
    <ligand>
        <name>S-adenosyl-L-methionine</name>
        <dbReference type="ChEBI" id="CHEBI:59789"/>
    </ligand>
</feature>
<accession>A0A2U2J2A4</accession>
<dbReference type="InterPro" id="IPR006027">
    <property type="entry name" value="NusB_RsmB_TIM44"/>
</dbReference>
<feature type="active site" description="Nucleophile" evidence="5">
    <location>
        <position position="352"/>
    </location>
</feature>
<sequence length="418" mass="44818">MSDNLPPGTASRRAALRLLDAVLRKGLPLEAALDGAARDLDRGDDRAFAHAMAAETLRRLADLDALIDSATKKRLPDDAKARFALRIALVQALAMATPHHAAISTVLSLVDGGPRRLVHGVFSALMRRKATLPETPTLPPAVEARWEQAWGSAVARAAARSLAVPPPLDLIFAADRIPEGLEGVGLMPRHLRLARGTAVAGLTGYGEGEWWVQDISASMPARLLGEGKGRTALDLCAAPGGKTMQLASAGFDVTAVDASESRLARLRENLDRTRLKSEVEVADVMQWQPPAPVEAILLDAPCSATGIFRRHPDVLHRVRPRAIAELAEGQKAMLARAADWLKLGGTLVYSVCSLEPEEGEQVARAFLASRTDFALDPVTLDELPAGVRPNDGILRILPGAFEEQGGADGFFVARFRRK</sequence>
<feature type="binding site" evidence="5">
    <location>
        <position position="299"/>
    </location>
    <ligand>
        <name>S-adenosyl-L-methionine</name>
        <dbReference type="ChEBI" id="CHEBI:59789"/>
    </ligand>
</feature>
<keyword evidence="1 5" id="KW-0489">Methyltransferase</keyword>
<comment type="similarity">
    <text evidence="5">Belongs to the class I-like SAM-binding methyltransferase superfamily. RsmB/NOP family.</text>
</comment>
<keyword evidence="8" id="KW-1185">Reference proteome</keyword>
<feature type="domain" description="SAM-dependent MTase RsmB/NOP-type" evidence="6">
    <location>
        <begin position="138"/>
        <end position="418"/>
    </location>
</feature>
<dbReference type="PANTHER" id="PTHR22807:SF61">
    <property type="entry name" value="NOL1_NOP2_SUN FAMILY PROTEIN _ ANTITERMINATION NUSB DOMAIN-CONTAINING PROTEIN"/>
    <property type="match status" value="1"/>
</dbReference>
<dbReference type="Gene3D" id="1.10.940.10">
    <property type="entry name" value="NusB-like"/>
    <property type="match status" value="1"/>
</dbReference>